<evidence type="ECO:0000256" key="8">
    <source>
        <dbReference type="HAMAP-Rule" id="MF_00260"/>
    </source>
</evidence>
<dbReference type="GO" id="GO:0005737">
    <property type="term" value="C:cytoplasm"/>
    <property type="evidence" value="ECO:0007669"/>
    <property type="project" value="UniProtKB-UniRule"/>
</dbReference>
<sequence>MVSCPISQQVPYLMNTRTIRIATRQSPLALWQANHVREQLLKQWPGIAIELLPMVTSGDKFLKDKLLVEGGKGLFVKELEEALLDKRADIAVHSTKDMPAQLPEGLYLAAICKRHNPFDALISKNHSSLAALPQQAIVGTSSLRRQSQLLAYRPDLHIKTLRGNINTRLAKLEAGEYDAIILAAAGLERMNMQDAITEYLSDEMMLPACGQGALCIECRTDDPEIQHIINSLNDPLSALCVHAEREVNAQLGGNCHVPLAVFCTATSENTLFLRARILSLDGTQTLFASQSGTLNEAQQIADACTHALIQQGAMNLLHSIPL</sequence>
<dbReference type="Proteomes" id="UP000054600">
    <property type="component" value="Unassembled WGS sequence"/>
</dbReference>
<dbReference type="CDD" id="cd13646">
    <property type="entry name" value="PBP2_EcHMBS_like"/>
    <property type="match status" value="1"/>
</dbReference>
<evidence type="ECO:0000256" key="2">
    <source>
        <dbReference type="ARBA" id="ARBA00004735"/>
    </source>
</evidence>
<proteinExistence type="inferred from homology"/>
<dbReference type="Pfam" id="PF03900">
    <property type="entry name" value="Porphobil_deamC"/>
    <property type="match status" value="1"/>
</dbReference>
<feature type="domain" description="Porphobilinogen deaminase C-terminal" evidence="10">
    <location>
        <begin position="238"/>
        <end position="304"/>
    </location>
</feature>
<keyword evidence="12" id="KW-1185">Reference proteome</keyword>
<dbReference type="PANTHER" id="PTHR11557:SF0">
    <property type="entry name" value="PORPHOBILINOGEN DEAMINASE"/>
    <property type="match status" value="1"/>
</dbReference>
<dbReference type="Gene3D" id="3.30.160.40">
    <property type="entry name" value="Porphobilinogen deaminase, C-terminal domain"/>
    <property type="match status" value="1"/>
</dbReference>
<dbReference type="PIRSF" id="PIRSF001438">
    <property type="entry name" value="4pyrrol_synth_OHMeBilane_synth"/>
    <property type="match status" value="1"/>
</dbReference>
<evidence type="ECO:0000256" key="6">
    <source>
        <dbReference type="ARBA" id="ARBA00023244"/>
    </source>
</evidence>
<dbReference type="AlphaFoldDB" id="A0A0W0YST3"/>
<dbReference type="InterPro" id="IPR022418">
    <property type="entry name" value="Porphobilinogen_deaminase_C"/>
</dbReference>
<evidence type="ECO:0000259" key="10">
    <source>
        <dbReference type="Pfam" id="PF03900"/>
    </source>
</evidence>
<feature type="modified residue" description="S-(dipyrrolylmethanemethyl)cysteine" evidence="8">
    <location>
        <position position="255"/>
    </location>
</feature>
<dbReference type="SUPFAM" id="SSF53850">
    <property type="entry name" value="Periplasmic binding protein-like II"/>
    <property type="match status" value="1"/>
</dbReference>
<dbReference type="eggNOG" id="COG0181">
    <property type="taxonomic scope" value="Bacteria"/>
</dbReference>
<evidence type="ECO:0000256" key="3">
    <source>
        <dbReference type="ARBA" id="ARBA00005638"/>
    </source>
</evidence>
<accession>A0A0W0YST3</accession>
<comment type="similarity">
    <text evidence="3 8">Belongs to the HMBS family.</text>
</comment>
<comment type="pathway">
    <text evidence="2">Porphyrin-containing compound metabolism; protoporphyrin-IX biosynthesis; coproporphyrinogen-III from 5-aminolevulinate: step 2/4.</text>
</comment>
<dbReference type="HAMAP" id="MF_00260">
    <property type="entry name" value="Porphobil_deam"/>
    <property type="match status" value="1"/>
</dbReference>
<evidence type="ECO:0000256" key="1">
    <source>
        <dbReference type="ARBA" id="ARBA00002869"/>
    </source>
</evidence>
<gene>
    <name evidence="8 11" type="primary">hemC</name>
    <name evidence="11" type="ORF">Lsha_1691</name>
</gene>
<feature type="domain" description="Porphobilinogen deaminase N-terminal" evidence="9">
    <location>
        <begin position="19"/>
        <end position="226"/>
    </location>
</feature>
<evidence type="ECO:0000256" key="7">
    <source>
        <dbReference type="ARBA" id="ARBA00048169"/>
    </source>
</evidence>
<dbReference type="NCBIfam" id="TIGR00212">
    <property type="entry name" value="hemC"/>
    <property type="match status" value="1"/>
</dbReference>
<dbReference type="UniPathway" id="UPA00251">
    <property type="reaction ID" value="UER00319"/>
</dbReference>
<dbReference type="PROSITE" id="PS00533">
    <property type="entry name" value="PORPHOBILINOGEN_DEAM"/>
    <property type="match status" value="1"/>
</dbReference>
<dbReference type="InterPro" id="IPR036803">
    <property type="entry name" value="Porphobilinogen_deaminase_C_sf"/>
</dbReference>
<dbReference type="EMBL" id="LNYW01000046">
    <property type="protein sequence ID" value="KTD59941.1"/>
    <property type="molecule type" value="Genomic_DNA"/>
</dbReference>
<evidence type="ECO:0000313" key="11">
    <source>
        <dbReference type="EMBL" id="KTD59941.1"/>
    </source>
</evidence>
<keyword evidence="5 8" id="KW-0808">Transferase</keyword>
<comment type="function">
    <text evidence="1 8">Tetrapolymerization of the monopyrrole PBG into the hydroxymethylbilane pre-uroporphyrinogen in several discrete steps.</text>
</comment>
<name>A0A0W0YST3_9GAMM</name>
<dbReference type="STRING" id="1122169.Lsha_1691"/>
<evidence type="ECO:0000256" key="5">
    <source>
        <dbReference type="ARBA" id="ARBA00022679"/>
    </source>
</evidence>
<evidence type="ECO:0000313" key="12">
    <source>
        <dbReference type="Proteomes" id="UP000054600"/>
    </source>
</evidence>
<dbReference type="PATRIC" id="fig|1122169.6.peg.1943"/>
<comment type="caution">
    <text evidence="11">The sequence shown here is derived from an EMBL/GenBank/DDBJ whole genome shotgun (WGS) entry which is preliminary data.</text>
</comment>
<organism evidence="11 12">
    <name type="scientific">Legionella shakespearei DSM 23087</name>
    <dbReference type="NCBI Taxonomy" id="1122169"/>
    <lineage>
        <taxon>Bacteria</taxon>
        <taxon>Pseudomonadati</taxon>
        <taxon>Pseudomonadota</taxon>
        <taxon>Gammaproteobacteria</taxon>
        <taxon>Legionellales</taxon>
        <taxon>Legionellaceae</taxon>
        <taxon>Legionella</taxon>
    </lineage>
</organism>
<evidence type="ECO:0000256" key="4">
    <source>
        <dbReference type="ARBA" id="ARBA00011245"/>
    </source>
</evidence>
<dbReference type="InterPro" id="IPR022417">
    <property type="entry name" value="Porphobilin_deaminase_N"/>
</dbReference>
<dbReference type="Gene3D" id="3.40.190.10">
    <property type="entry name" value="Periplasmic binding protein-like II"/>
    <property type="match status" value="2"/>
</dbReference>
<comment type="cofactor">
    <cofactor evidence="8">
        <name>dipyrromethane</name>
        <dbReference type="ChEBI" id="CHEBI:60342"/>
    </cofactor>
    <text evidence="8">Binds 1 dipyrromethane group covalently.</text>
</comment>
<dbReference type="PANTHER" id="PTHR11557">
    <property type="entry name" value="PORPHOBILINOGEN DEAMINASE"/>
    <property type="match status" value="1"/>
</dbReference>
<dbReference type="InterPro" id="IPR022419">
    <property type="entry name" value="Porphobilin_deaminase_cofac_BS"/>
</dbReference>
<keyword evidence="6 8" id="KW-0627">Porphyrin biosynthesis</keyword>
<dbReference type="GO" id="GO:0004418">
    <property type="term" value="F:hydroxymethylbilane synthase activity"/>
    <property type="evidence" value="ECO:0007669"/>
    <property type="project" value="UniProtKB-UniRule"/>
</dbReference>
<dbReference type="Pfam" id="PF01379">
    <property type="entry name" value="Porphobil_deam"/>
    <property type="match status" value="1"/>
</dbReference>
<comment type="catalytic activity">
    <reaction evidence="7 8">
        <text>4 porphobilinogen + H2O = hydroxymethylbilane + 4 NH4(+)</text>
        <dbReference type="Rhea" id="RHEA:13185"/>
        <dbReference type="ChEBI" id="CHEBI:15377"/>
        <dbReference type="ChEBI" id="CHEBI:28938"/>
        <dbReference type="ChEBI" id="CHEBI:57845"/>
        <dbReference type="ChEBI" id="CHEBI:58126"/>
        <dbReference type="EC" id="2.5.1.61"/>
    </reaction>
</comment>
<dbReference type="EC" id="2.5.1.61" evidence="8"/>
<dbReference type="PRINTS" id="PR00151">
    <property type="entry name" value="PORPHBDMNASE"/>
</dbReference>
<comment type="miscellaneous">
    <text evidence="8">The porphobilinogen subunits are added to the dipyrromethane group.</text>
</comment>
<evidence type="ECO:0000259" key="9">
    <source>
        <dbReference type="Pfam" id="PF01379"/>
    </source>
</evidence>
<dbReference type="InterPro" id="IPR000860">
    <property type="entry name" value="HemC"/>
</dbReference>
<dbReference type="GO" id="GO:0006782">
    <property type="term" value="P:protoporphyrinogen IX biosynthetic process"/>
    <property type="evidence" value="ECO:0007669"/>
    <property type="project" value="UniProtKB-UniRule"/>
</dbReference>
<comment type="subunit">
    <text evidence="4 8">Monomer.</text>
</comment>
<dbReference type="FunFam" id="3.40.190.10:FF:000004">
    <property type="entry name" value="Porphobilinogen deaminase"/>
    <property type="match status" value="1"/>
</dbReference>
<dbReference type="SUPFAM" id="SSF54782">
    <property type="entry name" value="Porphobilinogen deaminase (hydroxymethylbilane synthase), C-terminal domain"/>
    <property type="match status" value="1"/>
</dbReference>
<protein>
    <recommendedName>
        <fullName evidence="8">Porphobilinogen deaminase</fullName>
        <shortName evidence="8">PBG</shortName>
        <ecNumber evidence="8">2.5.1.61</ecNumber>
    </recommendedName>
    <alternativeName>
        <fullName evidence="8">Hydroxymethylbilane synthase</fullName>
        <shortName evidence="8">HMBS</shortName>
    </alternativeName>
    <alternativeName>
        <fullName evidence="8">Pre-uroporphyrinogen synthase</fullName>
    </alternativeName>
</protein>
<reference evidence="11 12" key="1">
    <citation type="submission" date="2015-11" db="EMBL/GenBank/DDBJ databases">
        <title>Genomic analysis of 38 Legionella species identifies large and diverse effector repertoires.</title>
        <authorList>
            <person name="Burstein D."/>
            <person name="Amaro F."/>
            <person name="Zusman T."/>
            <person name="Lifshitz Z."/>
            <person name="Cohen O."/>
            <person name="Gilbert J.A."/>
            <person name="Pupko T."/>
            <person name="Shuman H.A."/>
            <person name="Segal G."/>
        </authorList>
    </citation>
    <scope>NUCLEOTIDE SEQUENCE [LARGE SCALE GENOMIC DNA]</scope>
    <source>
        <strain evidence="11 12">ATCC 49655</strain>
    </source>
</reference>
<dbReference type="FunFam" id="3.40.190.10:FF:000005">
    <property type="entry name" value="Porphobilinogen deaminase"/>
    <property type="match status" value="1"/>
</dbReference>